<name>A0ACB9G505_CICIN</name>
<gene>
    <name evidence="1" type="ORF">L2E82_07486</name>
</gene>
<evidence type="ECO:0000313" key="2">
    <source>
        <dbReference type="Proteomes" id="UP001055811"/>
    </source>
</evidence>
<protein>
    <submittedName>
        <fullName evidence="1">Uncharacterized protein</fullName>
    </submittedName>
</protein>
<reference evidence="2" key="1">
    <citation type="journal article" date="2022" name="Mol. Ecol. Resour.">
        <title>The genomes of chicory, endive, great burdock and yacon provide insights into Asteraceae palaeo-polyploidization history and plant inulin production.</title>
        <authorList>
            <person name="Fan W."/>
            <person name="Wang S."/>
            <person name="Wang H."/>
            <person name="Wang A."/>
            <person name="Jiang F."/>
            <person name="Liu H."/>
            <person name="Zhao H."/>
            <person name="Xu D."/>
            <person name="Zhang Y."/>
        </authorList>
    </citation>
    <scope>NUCLEOTIDE SEQUENCE [LARGE SCALE GENOMIC DNA]</scope>
    <source>
        <strain evidence="2">cv. Punajuju</strain>
    </source>
</reference>
<keyword evidence="2" id="KW-1185">Reference proteome</keyword>
<organism evidence="1 2">
    <name type="scientific">Cichorium intybus</name>
    <name type="common">Chicory</name>
    <dbReference type="NCBI Taxonomy" id="13427"/>
    <lineage>
        <taxon>Eukaryota</taxon>
        <taxon>Viridiplantae</taxon>
        <taxon>Streptophyta</taxon>
        <taxon>Embryophyta</taxon>
        <taxon>Tracheophyta</taxon>
        <taxon>Spermatophyta</taxon>
        <taxon>Magnoliopsida</taxon>
        <taxon>eudicotyledons</taxon>
        <taxon>Gunneridae</taxon>
        <taxon>Pentapetalae</taxon>
        <taxon>asterids</taxon>
        <taxon>campanulids</taxon>
        <taxon>Asterales</taxon>
        <taxon>Asteraceae</taxon>
        <taxon>Cichorioideae</taxon>
        <taxon>Cichorieae</taxon>
        <taxon>Cichoriinae</taxon>
        <taxon>Cichorium</taxon>
    </lineage>
</organism>
<proteinExistence type="predicted"/>
<dbReference type="EMBL" id="CM042010">
    <property type="protein sequence ID" value="KAI3778296.1"/>
    <property type="molecule type" value="Genomic_DNA"/>
</dbReference>
<comment type="caution">
    <text evidence="1">The sequence shown here is derived from an EMBL/GenBank/DDBJ whole genome shotgun (WGS) entry which is preliminary data.</text>
</comment>
<dbReference type="Proteomes" id="UP001055811">
    <property type="component" value="Linkage Group LG02"/>
</dbReference>
<evidence type="ECO:0000313" key="1">
    <source>
        <dbReference type="EMBL" id="KAI3778296.1"/>
    </source>
</evidence>
<reference evidence="1 2" key="2">
    <citation type="journal article" date="2022" name="Mol. Ecol. Resour.">
        <title>The genomes of chicory, endive, great burdock and yacon provide insights into Asteraceae paleo-polyploidization history and plant inulin production.</title>
        <authorList>
            <person name="Fan W."/>
            <person name="Wang S."/>
            <person name="Wang H."/>
            <person name="Wang A."/>
            <person name="Jiang F."/>
            <person name="Liu H."/>
            <person name="Zhao H."/>
            <person name="Xu D."/>
            <person name="Zhang Y."/>
        </authorList>
    </citation>
    <scope>NUCLEOTIDE SEQUENCE [LARGE SCALE GENOMIC DNA]</scope>
    <source>
        <strain evidence="2">cv. Punajuju</strain>
        <tissue evidence="1">Leaves</tissue>
    </source>
</reference>
<sequence>MWSISTWSIFEIKTKSAVHVWIEFGGLDFWVSNRSGITMDPQYKEILKHLEKQDKLLKDAYRSMSHEWQKLKLEEEMLMRAFMDLMAAQGLMRKKKDVRNILGERESPQSKAAVNVESKVKQ</sequence>
<accession>A0ACB9G505</accession>